<name>A0A139BQ09_9PROT</name>
<proteinExistence type="predicted"/>
<comment type="caution">
    <text evidence="1">The sequence shown here is derived from an EMBL/GenBank/DDBJ whole genome shotgun (WGS) entry which is preliminary data.</text>
</comment>
<sequence length="87" mass="9461">MSKKEEVELKISVSGTEITLEANPNQTLQSLVEKALKEAKEASDPAQWGFFTQKGAEMVAVDMAMKAGDATNHYDILYLNKKAGITG</sequence>
<dbReference type="InterPro" id="IPR019726">
    <property type="entry name" value="DUF2604"/>
</dbReference>
<gene>
    <name evidence="1" type="ORF">AWT59_2980</name>
</gene>
<dbReference type="AlphaFoldDB" id="A0A139BQ09"/>
<dbReference type="Proteomes" id="UP000070578">
    <property type="component" value="Unassembled WGS sequence"/>
</dbReference>
<protein>
    <submittedName>
        <fullName evidence="1">Uncharacterized protein</fullName>
    </submittedName>
</protein>
<accession>A0A139BQ09</accession>
<dbReference type="Pfam" id="PF10790">
    <property type="entry name" value="DUF2604"/>
    <property type="match status" value="1"/>
</dbReference>
<evidence type="ECO:0000313" key="2">
    <source>
        <dbReference type="Proteomes" id="UP000070578"/>
    </source>
</evidence>
<dbReference type="EMBL" id="LSLI01000124">
    <property type="protein sequence ID" value="KXS30893.1"/>
    <property type="molecule type" value="Genomic_DNA"/>
</dbReference>
<evidence type="ECO:0000313" key="1">
    <source>
        <dbReference type="EMBL" id="KXS30893.1"/>
    </source>
</evidence>
<reference evidence="1 2" key="1">
    <citation type="submission" date="2016-02" db="EMBL/GenBank/DDBJ databases">
        <authorList>
            <person name="Wen L."/>
            <person name="He K."/>
            <person name="Yang H."/>
        </authorList>
    </citation>
    <scope>NUCLEOTIDE SEQUENCE [LARGE SCALE GENOMIC DNA]</scope>
    <source>
        <strain evidence="1">ShG14-8</strain>
    </source>
</reference>
<reference evidence="1 2" key="2">
    <citation type="submission" date="2016-03" db="EMBL/GenBank/DDBJ databases">
        <title>New uncultured bacterium of the family Gallionellaceae from acid mine drainage: description and reconstruction of genome based on metagenomic analysis of microbial community.</title>
        <authorList>
            <person name="Kadnikov V."/>
            <person name="Ivasenko D."/>
            <person name="Beletsky A."/>
            <person name="Mardanov A."/>
            <person name="Danilova E."/>
            <person name="Pimenov N."/>
            <person name="Karnachuk O."/>
            <person name="Ravin N."/>
        </authorList>
    </citation>
    <scope>NUCLEOTIDE SEQUENCE [LARGE SCALE GENOMIC DNA]</scope>
    <source>
        <strain evidence="1">ShG14-8</strain>
    </source>
</reference>
<organism evidence="1 2">
    <name type="scientific">Candidatus Gallionella acididurans</name>
    <dbReference type="NCBI Taxonomy" id="1796491"/>
    <lineage>
        <taxon>Bacteria</taxon>
        <taxon>Pseudomonadati</taxon>
        <taxon>Pseudomonadota</taxon>
        <taxon>Betaproteobacteria</taxon>
        <taxon>Nitrosomonadales</taxon>
        <taxon>Gallionellaceae</taxon>
        <taxon>Gallionella</taxon>
    </lineage>
</organism>